<dbReference type="RefSeq" id="WP_249242365.1">
    <property type="nucleotide sequence ID" value="NZ_CP096649.1"/>
</dbReference>
<keyword evidence="5 10" id="KW-0328">Glycosyltransferase</keyword>
<proteinExistence type="inferred from homology"/>
<dbReference type="InterPro" id="IPR003385">
    <property type="entry name" value="Glyco_hydro_77"/>
</dbReference>
<evidence type="ECO:0000256" key="7">
    <source>
        <dbReference type="ARBA" id="ARBA00023277"/>
    </source>
</evidence>
<comment type="similarity">
    <text evidence="2">Belongs to the disproportionating enzyme family.</text>
</comment>
<gene>
    <name evidence="10" type="ORF">M1R53_06100</name>
</gene>
<evidence type="ECO:0000256" key="5">
    <source>
        <dbReference type="ARBA" id="ARBA00022676"/>
    </source>
</evidence>
<keyword evidence="11" id="KW-1185">Reference proteome</keyword>
<evidence type="ECO:0000256" key="8">
    <source>
        <dbReference type="ARBA" id="ARBA00031423"/>
    </source>
</evidence>
<dbReference type="PANTHER" id="PTHR32438">
    <property type="entry name" value="4-ALPHA-GLUCANOTRANSFERASE DPE1, CHLOROPLASTIC/AMYLOPLASTIC"/>
    <property type="match status" value="1"/>
</dbReference>
<name>A0A9E7DJ02_9FIRM</name>
<dbReference type="GO" id="GO:0005975">
    <property type="term" value="P:carbohydrate metabolic process"/>
    <property type="evidence" value="ECO:0007669"/>
    <property type="project" value="InterPro"/>
</dbReference>
<evidence type="ECO:0000256" key="9">
    <source>
        <dbReference type="ARBA" id="ARBA00031501"/>
    </source>
</evidence>
<protein>
    <recommendedName>
        <fullName evidence="4">4-alpha-glucanotransferase</fullName>
        <ecNumber evidence="3">2.4.1.25</ecNumber>
    </recommendedName>
    <alternativeName>
        <fullName evidence="8">Amylomaltase</fullName>
    </alternativeName>
    <alternativeName>
        <fullName evidence="9">Disproportionating enzyme</fullName>
    </alternativeName>
</protein>
<keyword evidence="6 10" id="KW-0808">Transferase</keyword>
<evidence type="ECO:0000256" key="4">
    <source>
        <dbReference type="ARBA" id="ARBA00020295"/>
    </source>
</evidence>
<dbReference type="PANTHER" id="PTHR32438:SF5">
    <property type="entry name" value="4-ALPHA-GLUCANOTRANSFERASE DPE1, CHLOROPLASTIC_AMYLOPLASTIC"/>
    <property type="match status" value="1"/>
</dbReference>
<dbReference type="AlphaFoldDB" id="A0A9E7DJ02"/>
<comment type="catalytic activity">
    <reaction evidence="1">
        <text>Transfers a segment of a (1-&gt;4)-alpha-D-glucan to a new position in an acceptor, which may be glucose or a (1-&gt;4)-alpha-D-glucan.</text>
        <dbReference type="EC" id="2.4.1.25"/>
    </reaction>
</comment>
<evidence type="ECO:0000256" key="2">
    <source>
        <dbReference type="ARBA" id="ARBA00005684"/>
    </source>
</evidence>
<dbReference type="KEGG" id="fms:M1R53_06100"/>
<reference evidence="10" key="1">
    <citation type="submission" date="2022-04" db="EMBL/GenBank/DDBJ databases">
        <title>Complete genome sequences of Ezakiella coagulans and Fenollaria massiliensis.</title>
        <authorList>
            <person name="France M.T."/>
            <person name="Clifford J."/>
            <person name="Narina S."/>
            <person name="Rutt L."/>
            <person name="Ravel J."/>
        </authorList>
    </citation>
    <scope>NUCLEOTIDE SEQUENCE</scope>
    <source>
        <strain evidence="10">C0061C2</strain>
    </source>
</reference>
<sequence>MDALREAGVLLPISMLKSKYKHGTFKDAMKAVDFLHGSAQKIWHIEPIMYMDSDLRNYKTISQFAIDPIYADLDEFINMGLLSTAEIFKLDEEAEKKFDAHDKELIKTEKIKALRLVYKRAYQDFTKEAIYQEFIKENEYWLKDFALFMTIYNKKNSFEDFSEEEININKYKDNLDADIEEEAKFQEFLQFLLYRQYLKLKNYANNLGVKILCDLSFYLNEFSSDVWAKKDYFEVDNKLRPLNYAIKAIEEDKDLNKIDKRLVYSFDFIAFDSYEYIKEKYGYYSKLFDYIRLVDIEDYETTIKVDAKTMDADTISADKNPIEEIFAVLKENDIIDKVFTDYIRCNSKIIKKIMKEGKVFESKTIQDAFDINADEKSLPLNLDKTTVYYSSDFDMKELDKYLNSSSDMKLRIEDYTMKKNFTTLDIVERMYSSNASKVIIAIWDLLDDVNKRTRELDLDEIKHKLETILKQYMVQFLR</sequence>
<accession>A0A9E7DJ02</accession>
<dbReference type="EMBL" id="CP096649">
    <property type="protein sequence ID" value="UQK58806.1"/>
    <property type="molecule type" value="Genomic_DNA"/>
</dbReference>
<dbReference type="Gene3D" id="3.20.20.80">
    <property type="entry name" value="Glycosidases"/>
    <property type="match status" value="1"/>
</dbReference>
<dbReference type="GO" id="GO:0004134">
    <property type="term" value="F:4-alpha-glucanotransferase activity"/>
    <property type="evidence" value="ECO:0007669"/>
    <property type="project" value="UniProtKB-EC"/>
</dbReference>
<evidence type="ECO:0000313" key="10">
    <source>
        <dbReference type="EMBL" id="UQK58806.1"/>
    </source>
</evidence>
<evidence type="ECO:0000313" key="11">
    <source>
        <dbReference type="Proteomes" id="UP000831151"/>
    </source>
</evidence>
<dbReference type="Pfam" id="PF02446">
    <property type="entry name" value="Glyco_hydro_77"/>
    <property type="match status" value="1"/>
</dbReference>
<dbReference type="InterPro" id="IPR017853">
    <property type="entry name" value="GH"/>
</dbReference>
<organism evidence="10 11">
    <name type="scientific">Fenollaria massiliensis</name>
    <dbReference type="NCBI Taxonomy" id="938288"/>
    <lineage>
        <taxon>Bacteria</taxon>
        <taxon>Bacillati</taxon>
        <taxon>Bacillota</taxon>
        <taxon>Clostridia</taxon>
        <taxon>Eubacteriales</taxon>
        <taxon>Fenollaria</taxon>
    </lineage>
</organism>
<evidence type="ECO:0000256" key="1">
    <source>
        <dbReference type="ARBA" id="ARBA00000439"/>
    </source>
</evidence>
<dbReference type="Proteomes" id="UP000831151">
    <property type="component" value="Chromosome"/>
</dbReference>
<dbReference type="SUPFAM" id="SSF51445">
    <property type="entry name" value="(Trans)glycosidases"/>
    <property type="match status" value="1"/>
</dbReference>
<evidence type="ECO:0000256" key="6">
    <source>
        <dbReference type="ARBA" id="ARBA00022679"/>
    </source>
</evidence>
<keyword evidence="7" id="KW-0119">Carbohydrate metabolism</keyword>
<evidence type="ECO:0000256" key="3">
    <source>
        <dbReference type="ARBA" id="ARBA00012560"/>
    </source>
</evidence>
<dbReference type="EC" id="2.4.1.25" evidence="3"/>